<keyword evidence="3" id="KW-1185">Reference proteome</keyword>
<feature type="transmembrane region" description="Helical" evidence="1">
    <location>
        <begin position="5"/>
        <end position="22"/>
    </location>
</feature>
<dbReference type="Proteomes" id="UP000231926">
    <property type="component" value="Unassembled WGS sequence"/>
</dbReference>
<proteinExistence type="predicted"/>
<comment type="caution">
    <text evidence="2">The sequence shown here is derived from an EMBL/GenBank/DDBJ whole genome shotgun (WGS) entry which is preliminary data.</text>
</comment>
<dbReference type="InterPro" id="IPR058117">
    <property type="entry name" value="BV97_02767-like"/>
</dbReference>
<keyword evidence="1" id="KW-0812">Transmembrane</keyword>
<reference evidence="2 3" key="1">
    <citation type="submission" date="2017-07" db="EMBL/GenBank/DDBJ databases">
        <title>Leptospira spp. isolated from tropical soils.</title>
        <authorList>
            <person name="Thibeaux R."/>
            <person name="Iraola G."/>
            <person name="Ferres I."/>
            <person name="Bierque E."/>
            <person name="Girault D."/>
            <person name="Soupe-Gilbert M.-E."/>
            <person name="Picardeau M."/>
            <person name="Goarant C."/>
        </authorList>
    </citation>
    <scope>NUCLEOTIDE SEQUENCE [LARGE SCALE GENOMIC DNA]</scope>
    <source>
        <strain evidence="2 3">FH4-C-A2</strain>
    </source>
</reference>
<evidence type="ECO:0000313" key="3">
    <source>
        <dbReference type="Proteomes" id="UP000231926"/>
    </source>
</evidence>
<feature type="transmembrane region" description="Helical" evidence="1">
    <location>
        <begin position="28"/>
        <end position="48"/>
    </location>
</feature>
<evidence type="ECO:0008006" key="4">
    <source>
        <dbReference type="Google" id="ProtNLM"/>
    </source>
</evidence>
<evidence type="ECO:0000313" key="2">
    <source>
        <dbReference type="EMBL" id="PJZ49245.1"/>
    </source>
</evidence>
<dbReference type="NCBIfam" id="NF006751">
    <property type="entry name" value="PRK09272.1-4"/>
    <property type="match status" value="1"/>
</dbReference>
<feature type="transmembrane region" description="Helical" evidence="1">
    <location>
        <begin position="84"/>
        <end position="108"/>
    </location>
</feature>
<sequence>MLYLILKYAVTSALVVLISEIARRNDRAGALIASLPLVTILTLLWLQFEKTDPEKISNHAYYTFWFVIPTLPMFLVFPKLYSTFGFWSALGSCVLLTVLLFISFNYVLEKFGIKLI</sequence>
<organism evidence="2 3">
    <name type="scientific">Leptospira saintgironsiae</name>
    <dbReference type="NCBI Taxonomy" id="2023183"/>
    <lineage>
        <taxon>Bacteria</taxon>
        <taxon>Pseudomonadati</taxon>
        <taxon>Spirochaetota</taxon>
        <taxon>Spirochaetia</taxon>
        <taxon>Leptospirales</taxon>
        <taxon>Leptospiraceae</taxon>
        <taxon>Leptospira</taxon>
    </lineage>
</organism>
<accession>A0A2M9YCF8</accession>
<gene>
    <name evidence="2" type="ORF">CH362_07860</name>
</gene>
<dbReference type="AlphaFoldDB" id="A0A2M9YCF8"/>
<dbReference type="NCBIfam" id="NF006749">
    <property type="entry name" value="PRK09272.1-2"/>
    <property type="match status" value="1"/>
</dbReference>
<dbReference type="EMBL" id="NPDR01000003">
    <property type="protein sequence ID" value="PJZ49245.1"/>
    <property type="molecule type" value="Genomic_DNA"/>
</dbReference>
<dbReference type="RefSeq" id="WP_100709819.1">
    <property type="nucleotide sequence ID" value="NZ_NPDR01000003.1"/>
</dbReference>
<protein>
    <recommendedName>
        <fullName evidence="4">DUF3147 family protein</fullName>
    </recommendedName>
</protein>
<evidence type="ECO:0000256" key="1">
    <source>
        <dbReference type="SAM" id="Phobius"/>
    </source>
</evidence>
<dbReference type="OrthoDB" id="47473at2"/>
<feature type="transmembrane region" description="Helical" evidence="1">
    <location>
        <begin position="60"/>
        <end position="78"/>
    </location>
</feature>
<keyword evidence="1" id="KW-0472">Membrane</keyword>
<keyword evidence="1" id="KW-1133">Transmembrane helix</keyword>
<name>A0A2M9YCF8_9LEPT</name>